<keyword evidence="1" id="KW-0812">Transmembrane</keyword>
<dbReference type="Pfam" id="PF07963">
    <property type="entry name" value="N_methyl"/>
    <property type="match status" value="1"/>
</dbReference>
<accession>A0A1W1BWV0</accession>
<dbReference type="EMBL" id="FPHK01000029">
    <property type="protein sequence ID" value="SFV58006.1"/>
    <property type="molecule type" value="Genomic_DNA"/>
</dbReference>
<name>A0A1W1BWV0_9ZZZZ</name>
<feature type="transmembrane region" description="Helical" evidence="1">
    <location>
        <begin position="7"/>
        <end position="25"/>
    </location>
</feature>
<dbReference type="NCBIfam" id="TIGR02532">
    <property type="entry name" value="IV_pilin_GFxxxE"/>
    <property type="match status" value="1"/>
</dbReference>
<proteinExistence type="predicted"/>
<dbReference type="SUPFAM" id="SSF54523">
    <property type="entry name" value="Pili subunits"/>
    <property type="match status" value="1"/>
</dbReference>
<dbReference type="AlphaFoldDB" id="A0A1W1BWV0"/>
<keyword evidence="1" id="KW-1133">Transmembrane helix</keyword>
<keyword evidence="1" id="KW-0472">Membrane</keyword>
<protein>
    <recommendedName>
        <fullName evidence="3">Prepilin-type N-terminal cleavage/methylation domain-containing protein</fullName>
    </recommendedName>
</protein>
<dbReference type="InterPro" id="IPR012902">
    <property type="entry name" value="N_methyl_site"/>
</dbReference>
<evidence type="ECO:0000313" key="2">
    <source>
        <dbReference type="EMBL" id="SFV58006.1"/>
    </source>
</evidence>
<dbReference type="InterPro" id="IPR045584">
    <property type="entry name" value="Pilin-like"/>
</dbReference>
<organism evidence="2">
    <name type="scientific">hydrothermal vent metagenome</name>
    <dbReference type="NCBI Taxonomy" id="652676"/>
    <lineage>
        <taxon>unclassified sequences</taxon>
        <taxon>metagenomes</taxon>
        <taxon>ecological metagenomes</taxon>
    </lineage>
</organism>
<gene>
    <name evidence="2" type="ORF">MNB_SM-6-1166</name>
</gene>
<sequence length="172" mass="20402">MRKAFTLIELMISITILSIMMLFLYKSYADMNVSNRVYVKEAKKLAKLETIKKITYLDLSLAFPKSIKIIKENSNRDILFMQTKHSLHRRILPFVAYIMKDKKLYRLESRQAFTKYPLNTDISFDIDYIGKVKKFRIYAPKDPKKAIYLFNIVFKNKTEILQRVKVLTDVSQ</sequence>
<evidence type="ECO:0000256" key="1">
    <source>
        <dbReference type="SAM" id="Phobius"/>
    </source>
</evidence>
<evidence type="ECO:0008006" key="3">
    <source>
        <dbReference type="Google" id="ProtNLM"/>
    </source>
</evidence>
<reference evidence="2" key="1">
    <citation type="submission" date="2016-10" db="EMBL/GenBank/DDBJ databases">
        <authorList>
            <person name="de Groot N.N."/>
        </authorList>
    </citation>
    <scope>NUCLEOTIDE SEQUENCE</scope>
</reference>
<dbReference type="Gene3D" id="3.30.700.10">
    <property type="entry name" value="Glycoprotein, Type 4 Pilin"/>
    <property type="match status" value="1"/>
</dbReference>